<protein>
    <recommendedName>
        <fullName evidence="3">Outer membrane protein assembly factor BamE domain-containing protein</fullName>
    </recommendedName>
</protein>
<dbReference type="Proteomes" id="UP000070578">
    <property type="component" value="Unassembled WGS sequence"/>
</dbReference>
<keyword evidence="2" id="KW-0472">Membrane</keyword>
<name>A0A139BVX1_9PROT</name>
<keyword evidence="1" id="KW-0732">Signal</keyword>
<gene>
    <name evidence="4" type="ORF">AWT59_0819</name>
</gene>
<sequence length="111" mass="12312">MAGISRMAAILFAVALLGACSSVKLGRDFDVSVFTSRIEQGVTTQDQVRSWLGEPTSVGVSLATDGERFDEWSYYFAEGRLHNLSTAKIKILQVKFDKQGKVRSYDWSASR</sequence>
<feature type="domain" description="Outer membrane protein assembly factor BamE" evidence="3">
    <location>
        <begin position="37"/>
        <end position="104"/>
    </location>
</feature>
<dbReference type="EMBL" id="LSLI01000012">
    <property type="protein sequence ID" value="KXS33063.1"/>
    <property type="molecule type" value="Genomic_DNA"/>
</dbReference>
<dbReference type="InterPro" id="IPR007450">
    <property type="entry name" value="BamE_dom"/>
</dbReference>
<dbReference type="Gene3D" id="3.30.1450.10">
    <property type="match status" value="1"/>
</dbReference>
<evidence type="ECO:0000313" key="5">
    <source>
        <dbReference type="Proteomes" id="UP000070578"/>
    </source>
</evidence>
<reference evidence="4 5" key="2">
    <citation type="submission" date="2016-03" db="EMBL/GenBank/DDBJ databases">
        <title>New uncultured bacterium of the family Gallionellaceae from acid mine drainage: description and reconstruction of genome based on metagenomic analysis of microbial community.</title>
        <authorList>
            <person name="Kadnikov V."/>
            <person name="Ivasenko D."/>
            <person name="Beletsky A."/>
            <person name="Mardanov A."/>
            <person name="Danilova E."/>
            <person name="Pimenov N."/>
            <person name="Karnachuk O."/>
            <person name="Ravin N."/>
        </authorList>
    </citation>
    <scope>NUCLEOTIDE SEQUENCE [LARGE SCALE GENOMIC DNA]</scope>
    <source>
        <strain evidence="4">ShG14-8</strain>
    </source>
</reference>
<evidence type="ECO:0000256" key="1">
    <source>
        <dbReference type="ARBA" id="ARBA00022729"/>
    </source>
</evidence>
<evidence type="ECO:0000259" key="3">
    <source>
        <dbReference type="Pfam" id="PF04355"/>
    </source>
</evidence>
<organism evidence="4 5">
    <name type="scientific">Candidatus Gallionella acididurans</name>
    <dbReference type="NCBI Taxonomy" id="1796491"/>
    <lineage>
        <taxon>Bacteria</taxon>
        <taxon>Pseudomonadati</taxon>
        <taxon>Pseudomonadota</taxon>
        <taxon>Betaproteobacteria</taxon>
        <taxon>Nitrosomonadales</taxon>
        <taxon>Gallionellaceae</taxon>
        <taxon>Gallionella</taxon>
    </lineage>
</organism>
<dbReference type="GO" id="GO:0019867">
    <property type="term" value="C:outer membrane"/>
    <property type="evidence" value="ECO:0007669"/>
    <property type="project" value="InterPro"/>
</dbReference>
<evidence type="ECO:0000313" key="4">
    <source>
        <dbReference type="EMBL" id="KXS33063.1"/>
    </source>
</evidence>
<dbReference type="InterPro" id="IPR037873">
    <property type="entry name" value="BamE-like"/>
</dbReference>
<evidence type="ECO:0000256" key="2">
    <source>
        <dbReference type="ARBA" id="ARBA00023136"/>
    </source>
</evidence>
<dbReference type="PROSITE" id="PS51257">
    <property type="entry name" value="PROKAR_LIPOPROTEIN"/>
    <property type="match status" value="1"/>
</dbReference>
<dbReference type="AlphaFoldDB" id="A0A139BVX1"/>
<dbReference type="Pfam" id="PF04355">
    <property type="entry name" value="BamE"/>
    <property type="match status" value="1"/>
</dbReference>
<reference evidence="4 5" key="1">
    <citation type="submission" date="2016-02" db="EMBL/GenBank/DDBJ databases">
        <authorList>
            <person name="Wen L."/>
            <person name="He K."/>
            <person name="Yang H."/>
        </authorList>
    </citation>
    <scope>NUCLEOTIDE SEQUENCE [LARGE SCALE GENOMIC DNA]</scope>
    <source>
        <strain evidence="4">ShG14-8</strain>
    </source>
</reference>
<comment type="caution">
    <text evidence="4">The sequence shown here is derived from an EMBL/GenBank/DDBJ whole genome shotgun (WGS) entry which is preliminary data.</text>
</comment>
<proteinExistence type="predicted"/>
<accession>A0A139BVX1</accession>